<proteinExistence type="predicted"/>
<dbReference type="PANTHER" id="PTHR47782:SF12">
    <property type="entry name" value="ZN(II)2CYS6 TRANSCRIPTION FACTOR (EUROFUNG)"/>
    <property type="match status" value="1"/>
</dbReference>
<keyword evidence="2" id="KW-0479">Metal-binding</keyword>
<dbReference type="OrthoDB" id="2399539at2759"/>
<feature type="compositionally biased region" description="Polar residues" evidence="8">
    <location>
        <begin position="280"/>
        <end position="311"/>
    </location>
</feature>
<sequence length="377" mass="42101">MRNPERENQQLRSNATPQSHSQGESPPVTATDGQNNSVQRSSQEHVIPSETASQNPLESSTGRQRGRNPSQVITPASQTRCLGTSAGAEFGNLVERVIDLPNPPGSLFARVSDAYCKPGVPSFVPSPLPPIPDRGIAMHLISNYFGHWHITFLLFCQPAFMNVADQIYADPEFYSKSPHYAFVFNIFLALGSATSKRFEWSFKDTETHYMRAMIHFDEILGYRDIRSLVRRSAQRRKQDPGGFLPGYDARSSCEIFNRLSTSAFRELLKVQGISSGLDRGSSNHGQSTNQYNELLMGGNSNEAMMPSNNIGDMDFTAQQQQANFPLPSPAPTTSQNQQLNSRLDFQLFFQDMQNSVYAGDYDGPNEVVMGLDKHWFE</sequence>
<evidence type="ECO:0000256" key="8">
    <source>
        <dbReference type="SAM" id="MobiDB-lite"/>
    </source>
</evidence>
<accession>A0A8H4RJ30</accession>
<feature type="region of interest" description="Disordered" evidence="8">
    <location>
        <begin position="275"/>
        <end position="311"/>
    </location>
</feature>
<dbReference type="GO" id="GO:0005634">
    <property type="term" value="C:nucleus"/>
    <property type="evidence" value="ECO:0007669"/>
    <property type="project" value="UniProtKB-SubCell"/>
</dbReference>
<keyword evidence="3" id="KW-0862">Zinc</keyword>
<evidence type="ECO:0000256" key="6">
    <source>
        <dbReference type="ARBA" id="ARBA00023163"/>
    </source>
</evidence>
<comment type="caution">
    <text evidence="9">The sequence shown here is derived from an EMBL/GenBank/DDBJ whole genome shotgun (WGS) entry which is preliminary data.</text>
</comment>
<feature type="compositionally biased region" description="Polar residues" evidence="8">
    <location>
        <begin position="31"/>
        <end position="41"/>
    </location>
</feature>
<evidence type="ECO:0000313" key="9">
    <source>
        <dbReference type="EMBL" id="KAF4629544.1"/>
    </source>
</evidence>
<evidence type="ECO:0000313" key="10">
    <source>
        <dbReference type="Proteomes" id="UP000566819"/>
    </source>
</evidence>
<evidence type="ECO:0000256" key="5">
    <source>
        <dbReference type="ARBA" id="ARBA00023125"/>
    </source>
</evidence>
<dbReference type="EMBL" id="JAAMPI010000662">
    <property type="protein sequence ID" value="KAF4629544.1"/>
    <property type="molecule type" value="Genomic_DNA"/>
</dbReference>
<dbReference type="GO" id="GO:0046872">
    <property type="term" value="F:metal ion binding"/>
    <property type="evidence" value="ECO:0007669"/>
    <property type="project" value="UniProtKB-KW"/>
</dbReference>
<dbReference type="GO" id="GO:0043565">
    <property type="term" value="F:sequence-specific DNA binding"/>
    <property type="evidence" value="ECO:0007669"/>
    <property type="project" value="TreeGrafter"/>
</dbReference>
<dbReference type="GO" id="GO:0045944">
    <property type="term" value="P:positive regulation of transcription by RNA polymerase II"/>
    <property type="evidence" value="ECO:0007669"/>
    <property type="project" value="TreeGrafter"/>
</dbReference>
<evidence type="ECO:0000256" key="1">
    <source>
        <dbReference type="ARBA" id="ARBA00004123"/>
    </source>
</evidence>
<dbReference type="CDD" id="cd12148">
    <property type="entry name" value="fungal_TF_MHR"/>
    <property type="match status" value="1"/>
</dbReference>
<evidence type="ECO:0000256" key="3">
    <source>
        <dbReference type="ARBA" id="ARBA00022833"/>
    </source>
</evidence>
<dbReference type="AlphaFoldDB" id="A0A8H4RJ30"/>
<reference evidence="9 10" key="1">
    <citation type="submission" date="2020-03" db="EMBL/GenBank/DDBJ databases">
        <title>Draft Genome Sequence of Cudoniella acicularis.</title>
        <authorList>
            <person name="Buettner E."/>
            <person name="Kellner H."/>
        </authorList>
    </citation>
    <scope>NUCLEOTIDE SEQUENCE [LARGE SCALE GENOMIC DNA]</scope>
    <source>
        <strain evidence="9 10">DSM 108380</strain>
    </source>
</reference>
<dbReference type="PANTHER" id="PTHR47782">
    <property type="entry name" value="ZN(II)2CYS6 TRANSCRIPTION FACTOR (EUROFUNG)-RELATED"/>
    <property type="match status" value="1"/>
</dbReference>
<dbReference type="InterPro" id="IPR052202">
    <property type="entry name" value="Yeast_MetPath_Reg"/>
</dbReference>
<name>A0A8H4RJ30_9HELO</name>
<keyword evidence="4" id="KW-0805">Transcription regulation</keyword>
<keyword evidence="6" id="KW-0804">Transcription</keyword>
<dbReference type="GO" id="GO:0000981">
    <property type="term" value="F:DNA-binding transcription factor activity, RNA polymerase II-specific"/>
    <property type="evidence" value="ECO:0007669"/>
    <property type="project" value="TreeGrafter"/>
</dbReference>
<feature type="compositionally biased region" description="Polar residues" evidence="8">
    <location>
        <begin position="10"/>
        <end position="24"/>
    </location>
</feature>
<protein>
    <recommendedName>
        <fullName evidence="11">Transcription factor domain-containing protein</fullName>
    </recommendedName>
</protein>
<evidence type="ECO:0000256" key="7">
    <source>
        <dbReference type="ARBA" id="ARBA00023242"/>
    </source>
</evidence>
<gene>
    <name evidence="9" type="ORF">G7Y89_g8597</name>
</gene>
<keyword evidence="10" id="KW-1185">Reference proteome</keyword>
<feature type="compositionally biased region" description="Polar residues" evidence="8">
    <location>
        <begin position="50"/>
        <end position="79"/>
    </location>
</feature>
<comment type="subcellular location">
    <subcellularLocation>
        <location evidence="1">Nucleus</location>
    </subcellularLocation>
</comment>
<evidence type="ECO:0000256" key="2">
    <source>
        <dbReference type="ARBA" id="ARBA00022723"/>
    </source>
</evidence>
<keyword evidence="5" id="KW-0238">DNA-binding</keyword>
<keyword evidence="7" id="KW-0539">Nucleus</keyword>
<evidence type="ECO:0000256" key="4">
    <source>
        <dbReference type="ARBA" id="ARBA00023015"/>
    </source>
</evidence>
<feature type="region of interest" description="Disordered" evidence="8">
    <location>
        <begin position="1"/>
        <end position="79"/>
    </location>
</feature>
<organism evidence="9 10">
    <name type="scientific">Cudoniella acicularis</name>
    <dbReference type="NCBI Taxonomy" id="354080"/>
    <lineage>
        <taxon>Eukaryota</taxon>
        <taxon>Fungi</taxon>
        <taxon>Dikarya</taxon>
        <taxon>Ascomycota</taxon>
        <taxon>Pezizomycotina</taxon>
        <taxon>Leotiomycetes</taxon>
        <taxon>Helotiales</taxon>
        <taxon>Tricladiaceae</taxon>
        <taxon>Cudoniella</taxon>
    </lineage>
</organism>
<evidence type="ECO:0008006" key="11">
    <source>
        <dbReference type="Google" id="ProtNLM"/>
    </source>
</evidence>
<dbReference type="Proteomes" id="UP000566819">
    <property type="component" value="Unassembled WGS sequence"/>
</dbReference>